<keyword evidence="2" id="KW-1185">Reference proteome</keyword>
<sequence length="105" mass="11860">MIQIQEPKSTWEIAHRYGVAALPPGVDRSFNACLVLVDRYGKTPMFSPCHKKDTAIEKAIIIWNRAIIHTGLFQNITNDRAPKFTSDLSTNLHKIIILNSLPPSY</sequence>
<dbReference type="AlphaFoldDB" id="A0A9Q3I3M4"/>
<dbReference type="GO" id="GO:0003676">
    <property type="term" value="F:nucleic acid binding"/>
    <property type="evidence" value="ECO:0007669"/>
    <property type="project" value="InterPro"/>
</dbReference>
<gene>
    <name evidence="1" type="ORF">O181_068086</name>
</gene>
<dbReference type="Proteomes" id="UP000765509">
    <property type="component" value="Unassembled WGS sequence"/>
</dbReference>
<proteinExistence type="predicted"/>
<reference evidence="1" key="1">
    <citation type="submission" date="2021-03" db="EMBL/GenBank/DDBJ databases">
        <title>Draft genome sequence of rust myrtle Austropuccinia psidii MF-1, a brazilian biotype.</title>
        <authorList>
            <person name="Quecine M.C."/>
            <person name="Pachon D.M.R."/>
            <person name="Bonatelli M.L."/>
            <person name="Correr F.H."/>
            <person name="Franceschini L.M."/>
            <person name="Leite T.F."/>
            <person name="Margarido G.R.A."/>
            <person name="Almeida C.A."/>
            <person name="Ferrarezi J.A."/>
            <person name="Labate C.A."/>
        </authorList>
    </citation>
    <scope>NUCLEOTIDE SEQUENCE</scope>
    <source>
        <strain evidence="1">MF-1</strain>
    </source>
</reference>
<dbReference type="Gene3D" id="3.30.420.10">
    <property type="entry name" value="Ribonuclease H-like superfamily/Ribonuclease H"/>
    <property type="match status" value="1"/>
</dbReference>
<evidence type="ECO:0000313" key="2">
    <source>
        <dbReference type="Proteomes" id="UP000765509"/>
    </source>
</evidence>
<dbReference type="InterPro" id="IPR036397">
    <property type="entry name" value="RNaseH_sf"/>
</dbReference>
<comment type="caution">
    <text evidence="1">The sequence shown here is derived from an EMBL/GenBank/DDBJ whole genome shotgun (WGS) entry which is preliminary data.</text>
</comment>
<protein>
    <recommendedName>
        <fullName evidence="3">Integrase catalytic domain-containing protein</fullName>
    </recommendedName>
</protein>
<evidence type="ECO:0008006" key="3">
    <source>
        <dbReference type="Google" id="ProtNLM"/>
    </source>
</evidence>
<name>A0A9Q3I3M4_9BASI</name>
<dbReference type="EMBL" id="AVOT02034305">
    <property type="protein sequence ID" value="MBW0528371.1"/>
    <property type="molecule type" value="Genomic_DNA"/>
</dbReference>
<evidence type="ECO:0000313" key="1">
    <source>
        <dbReference type="EMBL" id="MBW0528371.1"/>
    </source>
</evidence>
<accession>A0A9Q3I3M4</accession>
<organism evidence="1 2">
    <name type="scientific">Austropuccinia psidii MF-1</name>
    <dbReference type="NCBI Taxonomy" id="1389203"/>
    <lineage>
        <taxon>Eukaryota</taxon>
        <taxon>Fungi</taxon>
        <taxon>Dikarya</taxon>
        <taxon>Basidiomycota</taxon>
        <taxon>Pucciniomycotina</taxon>
        <taxon>Pucciniomycetes</taxon>
        <taxon>Pucciniales</taxon>
        <taxon>Sphaerophragmiaceae</taxon>
        <taxon>Austropuccinia</taxon>
    </lineage>
</organism>